<keyword evidence="1" id="KW-0472">Membrane</keyword>
<keyword evidence="1" id="KW-1133">Transmembrane helix</keyword>
<evidence type="ECO:0000256" key="1">
    <source>
        <dbReference type="SAM" id="Phobius"/>
    </source>
</evidence>
<organism evidence="3 4">
    <name type="scientific">Cognatishimia activa</name>
    <dbReference type="NCBI Taxonomy" id="1715691"/>
    <lineage>
        <taxon>Bacteria</taxon>
        <taxon>Pseudomonadati</taxon>
        <taxon>Pseudomonadota</taxon>
        <taxon>Alphaproteobacteria</taxon>
        <taxon>Rhodobacterales</taxon>
        <taxon>Paracoccaceae</taxon>
        <taxon>Cognatishimia</taxon>
    </lineage>
</organism>
<dbReference type="OrthoDB" id="6106486at2"/>
<dbReference type="Proteomes" id="UP000051184">
    <property type="component" value="Unassembled WGS sequence"/>
</dbReference>
<dbReference type="AlphaFoldDB" id="A0A0P1IL68"/>
<accession>A0A0P1IL68</accession>
<name>A0A0P1IL68_9RHOB</name>
<dbReference type="Pfam" id="PF10517">
    <property type="entry name" value="DM13"/>
    <property type="match status" value="1"/>
</dbReference>
<dbReference type="RefSeq" id="WP_058313288.1">
    <property type="nucleotide sequence ID" value="NZ_CYTO01000002.1"/>
</dbReference>
<evidence type="ECO:0000313" key="4">
    <source>
        <dbReference type="Proteomes" id="UP000051184"/>
    </source>
</evidence>
<feature type="domain" description="DM13" evidence="2">
    <location>
        <begin position="51"/>
        <end position="156"/>
    </location>
</feature>
<feature type="transmembrane region" description="Helical" evidence="1">
    <location>
        <begin position="7"/>
        <end position="26"/>
    </location>
</feature>
<protein>
    <submittedName>
        <fullName evidence="3">Electron transfer DM13</fullName>
    </submittedName>
</protein>
<proteinExistence type="predicted"/>
<dbReference type="InterPro" id="IPR019545">
    <property type="entry name" value="DM13_domain"/>
</dbReference>
<evidence type="ECO:0000259" key="2">
    <source>
        <dbReference type="PROSITE" id="PS51549"/>
    </source>
</evidence>
<dbReference type="STRING" id="1715691.TA5113_00066"/>
<keyword evidence="4" id="KW-1185">Reference proteome</keyword>
<evidence type="ECO:0000313" key="3">
    <source>
        <dbReference type="EMBL" id="CUK24259.1"/>
    </source>
</evidence>
<sequence>MFRFVRFLVTHGIALAIGFGLGIYFLPILTAPADPDAATLEQQAEAATFTGTFTRDLDGSDFLHWGEGMISLTPTMIVHEGALAPGPDYKLYLTQSFVENEAQFNAVKAEAALVGDVKTFGGILLDIPSGIDIHAYDTVVIWCESFGEFITAAKYQ</sequence>
<keyword evidence="1" id="KW-0812">Transmembrane</keyword>
<reference evidence="4" key="1">
    <citation type="submission" date="2015-09" db="EMBL/GenBank/DDBJ databases">
        <authorList>
            <person name="Rodrigo-Torres Lidia"/>
            <person name="Arahal R.David."/>
        </authorList>
    </citation>
    <scope>NUCLEOTIDE SEQUENCE [LARGE SCALE GENOMIC DNA]</scope>
    <source>
        <strain evidence="4">CECT 5114</strain>
    </source>
</reference>
<dbReference type="EMBL" id="CYUE01000001">
    <property type="protein sequence ID" value="CUK24259.1"/>
    <property type="molecule type" value="Genomic_DNA"/>
</dbReference>
<gene>
    <name evidence="3" type="ORF">TA5114_00035</name>
</gene>
<dbReference type="PROSITE" id="PS51549">
    <property type="entry name" value="DM13"/>
    <property type="match status" value="1"/>
</dbReference>